<dbReference type="CDD" id="cd22343">
    <property type="entry name" value="PDDEXK_lambda_exonuclease-like"/>
    <property type="match status" value="1"/>
</dbReference>
<gene>
    <name evidence="3" type="ORF">MAR_024476</name>
</gene>
<dbReference type="PANTHER" id="PTHR47526:SF4">
    <property type="entry name" value="SWIM-TYPE DOMAIN-CONTAINING PROTEIN"/>
    <property type="match status" value="1"/>
</dbReference>
<dbReference type="Gene3D" id="3.90.320.10">
    <property type="match status" value="1"/>
</dbReference>
<dbReference type="Pfam" id="PF09588">
    <property type="entry name" value="YqaJ"/>
    <property type="match status" value="1"/>
</dbReference>
<dbReference type="PANTHER" id="PTHR47526">
    <property type="entry name" value="ATP-DEPENDENT DNA HELICASE"/>
    <property type="match status" value="1"/>
</dbReference>
<evidence type="ECO:0000313" key="4">
    <source>
        <dbReference type="Proteomes" id="UP001164746"/>
    </source>
</evidence>
<protein>
    <recommendedName>
        <fullName evidence="2">YqaJ viral recombinase domain-containing protein</fullName>
    </recommendedName>
</protein>
<feature type="compositionally biased region" description="Polar residues" evidence="1">
    <location>
        <begin position="98"/>
        <end position="112"/>
    </location>
</feature>
<dbReference type="EMBL" id="CP111014">
    <property type="protein sequence ID" value="WAR00104.1"/>
    <property type="molecule type" value="Genomic_DNA"/>
</dbReference>
<dbReference type="InterPro" id="IPR011335">
    <property type="entry name" value="Restrct_endonuc-II-like"/>
</dbReference>
<evidence type="ECO:0000259" key="2">
    <source>
        <dbReference type="Pfam" id="PF09588"/>
    </source>
</evidence>
<organism evidence="3 4">
    <name type="scientific">Mya arenaria</name>
    <name type="common">Soft-shell clam</name>
    <dbReference type="NCBI Taxonomy" id="6604"/>
    <lineage>
        <taxon>Eukaryota</taxon>
        <taxon>Metazoa</taxon>
        <taxon>Spiralia</taxon>
        <taxon>Lophotrochozoa</taxon>
        <taxon>Mollusca</taxon>
        <taxon>Bivalvia</taxon>
        <taxon>Autobranchia</taxon>
        <taxon>Heteroconchia</taxon>
        <taxon>Euheterodonta</taxon>
        <taxon>Imparidentia</taxon>
        <taxon>Neoheterodontei</taxon>
        <taxon>Myida</taxon>
        <taxon>Myoidea</taxon>
        <taxon>Myidae</taxon>
        <taxon>Mya</taxon>
    </lineage>
</organism>
<proteinExistence type="predicted"/>
<keyword evidence="4" id="KW-1185">Reference proteome</keyword>
<feature type="domain" description="YqaJ viral recombinase" evidence="2">
    <location>
        <begin position="214"/>
        <end position="319"/>
    </location>
</feature>
<dbReference type="InterPro" id="IPR011604">
    <property type="entry name" value="PDDEXK-like_dom_sf"/>
</dbReference>
<sequence length="369" mass="41611">VLHSQQLNEKPLQPWIIAEKDGPIIAGHCTSMAGLGETCTHVASLLFCIEALREGHTVTEVPAYWKLPHTFNHVSYAQLKEIDFKSAATRKRKFDTSVDISQESATQPQLNTRKMKNPPSADRVQAFFQNLAHLKSNPAIFVNWQRFLQNLGKKVHMTLNTMSFLLSVFYESPAQATHVEAITHDQSTNILWYRFRSGRMTASRIRQQISVISIKWGCTHEKKAIEAFTAQISKQHQNVRIRPSGFIILSEQPHIGASPDAMMSCDCCGKSTVEVKCPFCAKDCLIKDVVDKNFCLQKDQDGKLCLSNSHQYYYQVQTQRGSVSLKELSLLFGLFRTCTLKKCFSMTSFGGGGGNLFDVFAHLQDSYFT</sequence>
<accession>A0ABY7DT93</accession>
<feature type="region of interest" description="Disordered" evidence="1">
    <location>
        <begin position="97"/>
        <end position="117"/>
    </location>
</feature>
<feature type="non-terminal residue" evidence="3">
    <location>
        <position position="369"/>
    </location>
</feature>
<evidence type="ECO:0000313" key="3">
    <source>
        <dbReference type="EMBL" id="WAR00104.1"/>
    </source>
</evidence>
<dbReference type="Proteomes" id="UP001164746">
    <property type="component" value="Chromosome 3"/>
</dbReference>
<dbReference type="SUPFAM" id="SSF52980">
    <property type="entry name" value="Restriction endonuclease-like"/>
    <property type="match status" value="1"/>
</dbReference>
<evidence type="ECO:0000256" key="1">
    <source>
        <dbReference type="SAM" id="MobiDB-lite"/>
    </source>
</evidence>
<reference evidence="3" key="1">
    <citation type="submission" date="2022-11" db="EMBL/GenBank/DDBJ databases">
        <title>Centuries of genome instability and evolution in soft-shell clam transmissible cancer (bioRxiv).</title>
        <authorList>
            <person name="Hart S.F.M."/>
            <person name="Yonemitsu M.A."/>
            <person name="Giersch R.M."/>
            <person name="Beal B.F."/>
            <person name="Arriagada G."/>
            <person name="Davis B.W."/>
            <person name="Ostrander E.A."/>
            <person name="Goff S.P."/>
            <person name="Metzger M.J."/>
        </authorList>
    </citation>
    <scope>NUCLEOTIDE SEQUENCE</scope>
    <source>
        <strain evidence="3">MELC-2E11</strain>
        <tissue evidence="3">Siphon/mantle</tissue>
    </source>
</reference>
<name>A0ABY7DT93_MYAAR</name>
<dbReference type="InterPro" id="IPR019080">
    <property type="entry name" value="YqaJ_viral_recombinase"/>
</dbReference>